<accession>A0A369UWW6</accession>
<dbReference type="EMBL" id="QQAH01000003">
    <property type="protein sequence ID" value="RDD82809.1"/>
    <property type="molecule type" value="Genomic_DNA"/>
</dbReference>
<evidence type="ECO:0000313" key="4">
    <source>
        <dbReference type="Proteomes" id="UP000253782"/>
    </source>
</evidence>
<evidence type="ECO:0000256" key="1">
    <source>
        <dbReference type="SAM" id="MobiDB-lite"/>
    </source>
</evidence>
<protein>
    <submittedName>
        <fullName evidence="3">Uncharacterized protein</fullName>
    </submittedName>
</protein>
<dbReference type="OrthoDB" id="5948494at2"/>
<name>A0A369UWW6_9GAMM</name>
<feature type="chain" id="PRO_5016621397" evidence="2">
    <location>
        <begin position="38"/>
        <end position="293"/>
    </location>
</feature>
<keyword evidence="2" id="KW-0732">Signal</keyword>
<feature type="region of interest" description="Disordered" evidence="1">
    <location>
        <begin position="273"/>
        <end position="293"/>
    </location>
</feature>
<evidence type="ECO:0000313" key="3">
    <source>
        <dbReference type="EMBL" id="RDD82809.1"/>
    </source>
</evidence>
<proteinExistence type="predicted"/>
<feature type="signal peptide" evidence="2">
    <location>
        <begin position="1"/>
        <end position="37"/>
    </location>
</feature>
<gene>
    <name evidence="3" type="ORF">DVJ77_04640</name>
</gene>
<evidence type="ECO:0000256" key="2">
    <source>
        <dbReference type="SAM" id="SignalP"/>
    </source>
</evidence>
<sequence>MAIPSYARTSAQAVMRRLLSAMALVVLLCVAAPAAHAQWQVKDDAAEQSLDNINSGTKDINSVLGTTADGNNNTINKNLDNINNKLVIGAYNKDVPGARVADPQKALPATTAATTLNDGSYCKTIPDAQQQNCQDIVAIENAQYHFMVSMYNTSKTRDDMLRTLLAERQGIASNDPNQFGKLEDNTNKLTALYNLIALDHQQMLSVNYAYDANLRYLRNQQTQLANAAASGISPPGSGLGSIDIPGIGSIDIGSAISGMTTGLVLYGALQGQQSTPDSGMPMQKLSIESTNGW</sequence>
<dbReference type="AlphaFoldDB" id="A0A369UWW6"/>
<comment type="caution">
    <text evidence="3">The sequence shown here is derived from an EMBL/GenBank/DDBJ whole genome shotgun (WGS) entry which is preliminary data.</text>
</comment>
<keyword evidence="4" id="KW-1185">Reference proteome</keyword>
<reference evidence="3 4" key="1">
    <citation type="submission" date="2018-07" db="EMBL/GenBank/DDBJ databases">
        <title>Dyella tabacisoli L4-6T, whole genome shotgun sequence.</title>
        <authorList>
            <person name="Zhou X.-K."/>
            <person name="Li W.-J."/>
            <person name="Duan Y.-Q."/>
        </authorList>
    </citation>
    <scope>NUCLEOTIDE SEQUENCE [LARGE SCALE GENOMIC DNA]</scope>
    <source>
        <strain evidence="3 4">L4-6</strain>
    </source>
</reference>
<organism evidence="3 4">
    <name type="scientific">Dyella tabacisoli</name>
    <dbReference type="NCBI Taxonomy" id="2282381"/>
    <lineage>
        <taxon>Bacteria</taxon>
        <taxon>Pseudomonadati</taxon>
        <taxon>Pseudomonadota</taxon>
        <taxon>Gammaproteobacteria</taxon>
        <taxon>Lysobacterales</taxon>
        <taxon>Rhodanobacteraceae</taxon>
        <taxon>Dyella</taxon>
    </lineage>
</organism>
<dbReference type="RefSeq" id="WP_114844324.1">
    <property type="nucleotide sequence ID" value="NZ_JBHSPE010000001.1"/>
</dbReference>
<dbReference type="Proteomes" id="UP000253782">
    <property type="component" value="Unassembled WGS sequence"/>
</dbReference>